<dbReference type="EMBL" id="NUTL01000005">
    <property type="protein sequence ID" value="PHF04689.1"/>
    <property type="molecule type" value="Genomic_DNA"/>
</dbReference>
<protein>
    <submittedName>
        <fullName evidence="1">Uncharacterized protein</fullName>
    </submittedName>
</protein>
<proteinExistence type="predicted"/>
<evidence type="ECO:0000313" key="2">
    <source>
        <dbReference type="Proteomes" id="UP000221918"/>
    </source>
</evidence>
<gene>
    <name evidence="1" type="ORF">COF81_00035</name>
</gene>
<comment type="caution">
    <text evidence="1">The sequence shown here is derived from an EMBL/GenBank/DDBJ whole genome shotgun (WGS) entry which is preliminary data.</text>
</comment>
<accession>A0ABD6TGZ7</accession>
<organism evidence="1 2">
    <name type="scientific">Bacillus pseudomycoides</name>
    <dbReference type="NCBI Taxonomy" id="64104"/>
    <lineage>
        <taxon>Bacteria</taxon>
        <taxon>Bacillati</taxon>
        <taxon>Bacillota</taxon>
        <taxon>Bacilli</taxon>
        <taxon>Bacillales</taxon>
        <taxon>Bacillaceae</taxon>
        <taxon>Bacillus</taxon>
        <taxon>Bacillus cereus group</taxon>
    </lineage>
</organism>
<dbReference type="Gene3D" id="2.60.120.260">
    <property type="entry name" value="Galactose-binding domain-like"/>
    <property type="match status" value="1"/>
</dbReference>
<reference evidence="1 2" key="1">
    <citation type="submission" date="2017-09" db="EMBL/GenBank/DDBJ databases">
        <title>Large-scale bioinformatics analysis of Bacillus genomes uncovers conserved roles of natural products in bacterial physiology.</title>
        <authorList>
            <consortium name="Agbiome Team Llc"/>
            <person name="Bleich R.M."/>
            <person name="Grubbs K.J."/>
            <person name="Santa Maria K.C."/>
            <person name="Allen S.E."/>
            <person name="Farag S."/>
            <person name="Shank E.A."/>
            <person name="Bowers A."/>
        </authorList>
    </citation>
    <scope>NUCLEOTIDE SEQUENCE [LARGE SCALE GENOMIC DNA]</scope>
    <source>
        <strain evidence="1 2">AFS037265</strain>
    </source>
</reference>
<name>A0ABD6TGZ7_9BACI</name>
<dbReference type="AlphaFoldDB" id="A0ABD6TGZ7"/>
<sequence>MLNNPGFDDGTTGGVTGWNSSGATVVDISGPDNNSHSGILVTGPAPGQAVTKIQAVRLDPGDSINQPVSVDPGCCYTLSFAADVRANAIPVAAVSFPGLGQSCTPTISELTSGIIPHIVPNNNQPQSSFQHFTLVVCVPSGAIQACISFQNILPSQGVGGAAFIDNVVFQPTGGGCDPDSCEQNF</sequence>
<evidence type="ECO:0000313" key="1">
    <source>
        <dbReference type="EMBL" id="PHF04689.1"/>
    </source>
</evidence>
<dbReference type="Proteomes" id="UP000221918">
    <property type="component" value="Unassembled WGS sequence"/>
</dbReference>